<accession>A0A371DGK6</accession>
<protein>
    <submittedName>
        <fullName evidence="2">Uncharacterized protein</fullName>
    </submittedName>
</protein>
<dbReference type="EMBL" id="KZ857393">
    <property type="protein sequence ID" value="RDX51648.1"/>
    <property type="molecule type" value="Genomic_DNA"/>
</dbReference>
<proteinExistence type="predicted"/>
<evidence type="ECO:0000313" key="3">
    <source>
        <dbReference type="Proteomes" id="UP000256964"/>
    </source>
</evidence>
<sequence length="291" mass="33123">MLVSSTTVRLSSGPYLTSSRASYPCRADILTPVVSPEPQPIQIASKYSDAVAGEDVRHGPLLCLNRIPADGPRLCSQHSRDCAHSYRVYKDASLRAEVLQPRILEFSRRNKSGGFSCLTEVGEAIEITDDFIAWATRELQQRRVHTTRFYAYDSPDPGHETRMAKVRKHIDVAESVLYDLGFRQCELEMTARRERERGLLGTPRRQPMQQPLRPHSGRPREQEEEALVVCVGSFSCFSIRLGGHVDDEPKLDESVLGETMAEGSDEWFADERVEIETEEMLRWYWRYSVAC</sequence>
<dbReference type="OrthoDB" id="10554090at2759"/>
<name>A0A371DGK6_9APHY</name>
<keyword evidence="3" id="KW-1185">Reference proteome</keyword>
<feature type="region of interest" description="Disordered" evidence="1">
    <location>
        <begin position="196"/>
        <end position="220"/>
    </location>
</feature>
<evidence type="ECO:0000256" key="1">
    <source>
        <dbReference type="SAM" id="MobiDB-lite"/>
    </source>
</evidence>
<evidence type="ECO:0000313" key="2">
    <source>
        <dbReference type="EMBL" id="RDX51648.1"/>
    </source>
</evidence>
<feature type="compositionally biased region" description="Low complexity" evidence="1">
    <location>
        <begin position="203"/>
        <end position="214"/>
    </location>
</feature>
<organism evidence="2 3">
    <name type="scientific">Lentinus brumalis</name>
    <dbReference type="NCBI Taxonomy" id="2498619"/>
    <lineage>
        <taxon>Eukaryota</taxon>
        <taxon>Fungi</taxon>
        <taxon>Dikarya</taxon>
        <taxon>Basidiomycota</taxon>
        <taxon>Agaricomycotina</taxon>
        <taxon>Agaricomycetes</taxon>
        <taxon>Polyporales</taxon>
        <taxon>Polyporaceae</taxon>
        <taxon>Lentinus</taxon>
    </lineage>
</organism>
<dbReference type="AlphaFoldDB" id="A0A371DGK6"/>
<reference evidence="2 3" key="1">
    <citation type="journal article" date="2018" name="Biotechnol. Biofuels">
        <title>Integrative visual omics of the white-rot fungus Polyporus brumalis exposes the biotechnological potential of its oxidative enzymes for delignifying raw plant biomass.</title>
        <authorList>
            <person name="Miyauchi S."/>
            <person name="Rancon A."/>
            <person name="Drula E."/>
            <person name="Hage H."/>
            <person name="Chaduli D."/>
            <person name="Favel A."/>
            <person name="Grisel S."/>
            <person name="Henrissat B."/>
            <person name="Herpoel-Gimbert I."/>
            <person name="Ruiz-Duenas F.J."/>
            <person name="Chevret D."/>
            <person name="Hainaut M."/>
            <person name="Lin J."/>
            <person name="Wang M."/>
            <person name="Pangilinan J."/>
            <person name="Lipzen A."/>
            <person name="Lesage-Meessen L."/>
            <person name="Navarro D."/>
            <person name="Riley R."/>
            <person name="Grigoriev I.V."/>
            <person name="Zhou S."/>
            <person name="Raouche S."/>
            <person name="Rosso M.N."/>
        </authorList>
    </citation>
    <scope>NUCLEOTIDE SEQUENCE [LARGE SCALE GENOMIC DNA]</scope>
    <source>
        <strain evidence="2 3">BRFM 1820</strain>
    </source>
</reference>
<dbReference type="Proteomes" id="UP000256964">
    <property type="component" value="Unassembled WGS sequence"/>
</dbReference>
<gene>
    <name evidence="2" type="ORF">OH76DRAFT_261663</name>
</gene>